<keyword evidence="7" id="KW-1185">Reference proteome</keyword>
<dbReference type="PANTHER" id="PTHR30146">
    <property type="entry name" value="LACI-RELATED TRANSCRIPTIONAL REPRESSOR"/>
    <property type="match status" value="1"/>
</dbReference>
<dbReference type="Gene3D" id="3.40.50.2300">
    <property type="match status" value="2"/>
</dbReference>
<dbReference type="InterPro" id="IPR025997">
    <property type="entry name" value="SBP_2_dom"/>
</dbReference>
<dbReference type="InterPro" id="IPR000843">
    <property type="entry name" value="HTH_LacI"/>
</dbReference>
<name>A0AAW5C5A9_9FIRM</name>
<reference evidence="6 7" key="1">
    <citation type="journal article" date="2020" name="Cell Host Microbe">
        <title>Functional and Genomic Variation between Human-Derived Isolates of Lachnospiraceae Reveals Inter- and Intra-Species Diversity.</title>
        <authorList>
            <person name="Sorbara M.T."/>
            <person name="Littmann E.R."/>
            <person name="Fontana E."/>
            <person name="Moody T.U."/>
            <person name="Kohout C.E."/>
            <person name="Gjonbalaj M."/>
            <person name="Eaton V."/>
            <person name="Seok R."/>
            <person name="Leiner I.M."/>
            <person name="Pamer E.G."/>
        </authorList>
    </citation>
    <scope>NUCLEOTIDE SEQUENCE [LARGE SCALE GENOMIC DNA]</scope>
    <source>
        <strain evidence="6 7">MSK.1.17</strain>
    </source>
</reference>
<evidence type="ECO:0000259" key="4">
    <source>
        <dbReference type="PROSITE" id="PS50932"/>
    </source>
</evidence>
<dbReference type="InterPro" id="IPR028082">
    <property type="entry name" value="Peripla_BP_I"/>
</dbReference>
<dbReference type="Proteomes" id="UP000669239">
    <property type="component" value="Unassembled WGS sequence"/>
</dbReference>
<reference evidence="5" key="3">
    <citation type="submission" date="2022-01" db="EMBL/GenBank/DDBJ databases">
        <title>Collection of gut derived symbiotic bacterial strains cultured from healthy donors.</title>
        <authorList>
            <person name="Lin H."/>
            <person name="Kohout C."/>
            <person name="Waligurski E."/>
            <person name="Pamer E.G."/>
        </authorList>
    </citation>
    <scope>NUCLEOTIDE SEQUENCE</scope>
    <source>
        <strain evidence="5">DFI.6.55</strain>
    </source>
</reference>
<dbReference type="Pfam" id="PF00356">
    <property type="entry name" value="LacI"/>
    <property type="match status" value="1"/>
</dbReference>
<evidence type="ECO:0000256" key="1">
    <source>
        <dbReference type="ARBA" id="ARBA00023015"/>
    </source>
</evidence>
<evidence type="ECO:0000313" key="7">
    <source>
        <dbReference type="Proteomes" id="UP000669239"/>
    </source>
</evidence>
<proteinExistence type="predicted"/>
<dbReference type="GO" id="GO:0000976">
    <property type="term" value="F:transcription cis-regulatory region binding"/>
    <property type="evidence" value="ECO:0007669"/>
    <property type="project" value="TreeGrafter"/>
</dbReference>
<comment type="caution">
    <text evidence="5">The sequence shown here is derived from an EMBL/GenBank/DDBJ whole genome shotgun (WGS) entry which is preliminary data.</text>
</comment>
<accession>A0AAW5C5A9</accession>
<dbReference type="AlphaFoldDB" id="A0AAW5C5A9"/>
<protein>
    <submittedName>
        <fullName evidence="5">Substrate-binding domain-containing protein</fullName>
    </submittedName>
</protein>
<evidence type="ECO:0000313" key="6">
    <source>
        <dbReference type="EMBL" id="NSJ47355.1"/>
    </source>
</evidence>
<reference evidence="6" key="2">
    <citation type="submission" date="2020-02" db="EMBL/GenBank/DDBJ databases">
        <authorList>
            <person name="Littmann E."/>
            <person name="Sorbara M."/>
        </authorList>
    </citation>
    <scope>NUCLEOTIDE SEQUENCE</scope>
    <source>
        <strain evidence="6">MSK.1.17</strain>
    </source>
</reference>
<dbReference type="EMBL" id="JAKNGE010000032">
    <property type="protein sequence ID" value="MCG4748080.1"/>
    <property type="molecule type" value="Genomic_DNA"/>
</dbReference>
<keyword evidence="2" id="KW-0238">DNA-binding</keyword>
<dbReference type="Proteomes" id="UP001299608">
    <property type="component" value="Unassembled WGS sequence"/>
</dbReference>
<gene>
    <name evidence="6" type="ORF">G5B36_01370</name>
    <name evidence="5" type="ORF">L0N08_21915</name>
</gene>
<dbReference type="PANTHER" id="PTHR30146:SF144">
    <property type="entry name" value="LACI-FAMILY TRANSCRIPTION REGULATOR"/>
    <property type="match status" value="1"/>
</dbReference>
<evidence type="ECO:0000256" key="3">
    <source>
        <dbReference type="ARBA" id="ARBA00023163"/>
    </source>
</evidence>
<keyword evidence="3" id="KW-0804">Transcription</keyword>
<dbReference type="CDD" id="cd01392">
    <property type="entry name" value="HTH_LacI"/>
    <property type="match status" value="1"/>
</dbReference>
<evidence type="ECO:0000256" key="2">
    <source>
        <dbReference type="ARBA" id="ARBA00023125"/>
    </source>
</evidence>
<sequence>MITIQQIADLAGVSRRTVDRVLKNRGDVKSETRDKIEQILKEYDYHPSVAAQGLAAWKKKFKIVFCSVRGTVCPIHEETRAGAYEKAEELKGFGVTVEFLTFERDQRVPEREMGHILEEFSCDALAVVPVHMPEVEMVIETAKSMEIPILFYNLDDERFDRLCYIGCNYQQSGRVAAGLAALCTGDKGNISIYSSRVLNSYSYQGRVDGFEKELADHYPQMKILEKVMLEDDQEEYYHAIERTKEQFPQLDLVYLVNPGDYHICEVVGNVFEQHKIRIITNDLLEIQMDMLRRGTISATISQEARRQGSLAVETLFNYLAYGKKPEQRYIYTDLSIYIGQSTYSMEII</sequence>
<keyword evidence="1" id="KW-0805">Transcription regulation</keyword>
<evidence type="ECO:0000313" key="8">
    <source>
        <dbReference type="Proteomes" id="UP001299608"/>
    </source>
</evidence>
<dbReference type="Pfam" id="PF13407">
    <property type="entry name" value="Peripla_BP_4"/>
    <property type="match status" value="1"/>
</dbReference>
<organism evidence="5 8">
    <name type="scientific">Enterocloster aldenensis</name>
    <dbReference type="NCBI Taxonomy" id="358742"/>
    <lineage>
        <taxon>Bacteria</taxon>
        <taxon>Bacillati</taxon>
        <taxon>Bacillota</taxon>
        <taxon>Clostridia</taxon>
        <taxon>Lachnospirales</taxon>
        <taxon>Lachnospiraceae</taxon>
        <taxon>Enterocloster</taxon>
    </lineage>
</organism>
<dbReference type="EMBL" id="JAAITT010000002">
    <property type="protein sequence ID" value="NSJ47355.1"/>
    <property type="molecule type" value="Genomic_DNA"/>
</dbReference>
<dbReference type="SUPFAM" id="SSF47413">
    <property type="entry name" value="lambda repressor-like DNA-binding domains"/>
    <property type="match status" value="1"/>
</dbReference>
<dbReference type="SUPFAM" id="SSF53822">
    <property type="entry name" value="Periplasmic binding protein-like I"/>
    <property type="match status" value="1"/>
</dbReference>
<dbReference type="PROSITE" id="PS50932">
    <property type="entry name" value="HTH_LACI_2"/>
    <property type="match status" value="1"/>
</dbReference>
<dbReference type="RefSeq" id="WP_165640857.1">
    <property type="nucleotide sequence ID" value="NZ_JAAITT010000002.1"/>
</dbReference>
<dbReference type="GO" id="GO:0003700">
    <property type="term" value="F:DNA-binding transcription factor activity"/>
    <property type="evidence" value="ECO:0007669"/>
    <property type="project" value="TreeGrafter"/>
</dbReference>
<feature type="domain" description="HTH lacI-type" evidence="4">
    <location>
        <begin position="2"/>
        <end position="56"/>
    </location>
</feature>
<dbReference type="SMART" id="SM00354">
    <property type="entry name" value="HTH_LACI"/>
    <property type="match status" value="1"/>
</dbReference>
<dbReference type="InterPro" id="IPR010982">
    <property type="entry name" value="Lambda_DNA-bd_dom_sf"/>
</dbReference>
<dbReference type="Gene3D" id="1.10.260.40">
    <property type="entry name" value="lambda repressor-like DNA-binding domains"/>
    <property type="match status" value="1"/>
</dbReference>
<evidence type="ECO:0000313" key="5">
    <source>
        <dbReference type="EMBL" id="MCG4748080.1"/>
    </source>
</evidence>